<dbReference type="AlphaFoldDB" id="W0AJT2"/>
<dbReference type="PANTHER" id="PTHR30273">
    <property type="entry name" value="PERIPLASMIC SIGNAL SENSOR AND SIGMA FACTOR ACTIVATOR FECR-RELATED"/>
    <property type="match status" value="1"/>
</dbReference>
<dbReference type="KEGG" id="ssan:NX02_26175"/>
<evidence type="ECO:0000259" key="1">
    <source>
        <dbReference type="Pfam" id="PF04773"/>
    </source>
</evidence>
<dbReference type="STRING" id="1123269.NX02_26175"/>
<evidence type="ECO:0008006" key="5">
    <source>
        <dbReference type="Google" id="ProtNLM"/>
    </source>
</evidence>
<feature type="domain" description="FecR protein" evidence="1">
    <location>
        <begin position="116"/>
        <end position="206"/>
    </location>
</feature>
<dbReference type="PIRSF" id="PIRSF018266">
    <property type="entry name" value="FecR"/>
    <property type="match status" value="1"/>
</dbReference>
<dbReference type="HOGENOM" id="CLU_050192_0_2_5"/>
<dbReference type="Proteomes" id="UP000018851">
    <property type="component" value="Chromosome"/>
</dbReference>
<name>W0AJT2_9SPHN</name>
<dbReference type="InterPro" id="IPR006860">
    <property type="entry name" value="FecR"/>
</dbReference>
<reference evidence="3 4" key="1">
    <citation type="submission" date="2013-07" db="EMBL/GenBank/DDBJ databases">
        <title>Completed genome of Sphingomonas sanxanigenens NX02.</title>
        <authorList>
            <person name="Ma T."/>
            <person name="Huang H."/>
            <person name="Wu M."/>
            <person name="Li X."/>
            <person name="Li G."/>
        </authorList>
    </citation>
    <scope>NUCLEOTIDE SEQUENCE [LARGE SCALE GENOMIC DNA]</scope>
    <source>
        <strain evidence="3 4">NX02</strain>
    </source>
</reference>
<dbReference type="Gene3D" id="2.60.120.1440">
    <property type="match status" value="1"/>
</dbReference>
<dbReference type="EMBL" id="CP006644">
    <property type="protein sequence ID" value="AHE56832.1"/>
    <property type="molecule type" value="Genomic_DNA"/>
</dbReference>
<dbReference type="PANTHER" id="PTHR30273:SF2">
    <property type="entry name" value="PROTEIN FECR"/>
    <property type="match status" value="1"/>
</dbReference>
<feature type="domain" description="FecR N-terminal" evidence="2">
    <location>
        <begin position="12"/>
        <end position="49"/>
    </location>
</feature>
<proteinExistence type="predicted"/>
<gene>
    <name evidence="3" type="ORF">NX02_26175</name>
</gene>
<organism evidence="3 4">
    <name type="scientific">Sphingomonas sanxanigenens DSM 19645 = NX02</name>
    <dbReference type="NCBI Taxonomy" id="1123269"/>
    <lineage>
        <taxon>Bacteria</taxon>
        <taxon>Pseudomonadati</taxon>
        <taxon>Pseudomonadota</taxon>
        <taxon>Alphaproteobacteria</taxon>
        <taxon>Sphingomonadales</taxon>
        <taxon>Sphingomonadaceae</taxon>
        <taxon>Sphingomonas</taxon>
    </lineage>
</organism>
<dbReference type="GO" id="GO:0016989">
    <property type="term" value="F:sigma factor antagonist activity"/>
    <property type="evidence" value="ECO:0007669"/>
    <property type="project" value="TreeGrafter"/>
</dbReference>
<evidence type="ECO:0000313" key="4">
    <source>
        <dbReference type="Proteomes" id="UP000018851"/>
    </source>
</evidence>
<dbReference type="Pfam" id="PF04773">
    <property type="entry name" value="FecR"/>
    <property type="match status" value="1"/>
</dbReference>
<dbReference type="Pfam" id="PF16220">
    <property type="entry name" value="DUF4880"/>
    <property type="match status" value="1"/>
</dbReference>
<dbReference type="PATRIC" id="fig|1123269.5.peg.5132"/>
<dbReference type="eggNOG" id="COG3712">
    <property type="taxonomic scope" value="Bacteria"/>
</dbReference>
<protein>
    <recommendedName>
        <fullName evidence="5">FecR protein domain-containing protein</fullName>
    </recommendedName>
</protein>
<dbReference type="InterPro" id="IPR032623">
    <property type="entry name" value="FecR_N"/>
</dbReference>
<keyword evidence="4" id="KW-1185">Reference proteome</keyword>
<accession>W0AJT2</accession>
<sequence>MAMNISDQRISDEAALWAVRTRDSDFADWDGFIAWLEADPAHNIAYERALLAAEDAAALLATVAAPAAAPVSLPEPANDEPARIGRRRLLGGMVAASLLAVTTYAVLQPGGGALETVRTEPGQRRTIELADGSRIAINGGTTLVTDRDRPRFARLDSGEAAFFVVHNTRDPFVVEAGGATLQDAGTAFNVRRGGGRTEVAVSEGLVIYNPAAEAVRLPPGRQLRVTDGRAPVVGEVAVDSVAGWRSGRLFYDGASLADVAADLQRNTGMRVSAAPAVAGRPFTGVITLEGGNDRLFARLGPLLGVDVQRNDQGWTLTNKP</sequence>
<dbReference type="InterPro" id="IPR012373">
    <property type="entry name" value="Ferrdict_sens_TM"/>
</dbReference>
<evidence type="ECO:0000259" key="2">
    <source>
        <dbReference type="Pfam" id="PF16220"/>
    </source>
</evidence>
<evidence type="ECO:0000313" key="3">
    <source>
        <dbReference type="EMBL" id="AHE56832.1"/>
    </source>
</evidence>